<dbReference type="CDD" id="cd00093">
    <property type="entry name" value="HTH_XRE"/>
    <property type="match status" value="1"/>
</dbReference>
<dbReference type="Proteomes" id="UP000669179">
    <property type="component" value="Unassembled WGS sequence"/>
</dbReference>
<dbReference type="SUPFAM" id="SSF47413">
    <property type="entry name" value="lambda repressor-like DNA-binding domains"/>
    <property type="match status" value="1"/>
</dbReference>
<sequence length="405" mass="44189">MHDEVTIGARLRILRRWRGLSLEELGGLANLSKGFLSKVENGKLALDRRSYISALAAALQVSETDLVGGPHLGKDRLQSDPHTVIPSIRLALQTNTLAEPAVERARPLPELVAEMARIEPYHQACDYVEVGRALPALLDELHLHVWWRSDEAAHRISLETLIEACTAATFTCKDLGYPDLAHLAATRAQEAAAILDDPVRTGEADFLRVHTMPRAGSWDRTLNAAQRAAGILEPHVTEARGWQVLGMLSLSASLAAAVEHDTGRARDWLDQAAGLAAHVPDTPDENWMSFSATNVGVWDVAVNVECGEHGGAVKERAARVDQVKLAEKRGRHAAFLADVGRGLARDKATKAEAIHWLYRAEQAAPQWIRNHKPVRDSIAVLLSQARAEAGGRELRGMAARMGVPH</sequence>
<evidence type="ECO:0000313" key="2">
    <source>
        <dbReference type="EMBL" id="MBO2450489.1"/>
    </source>
</evidence>
<dbReference type="Pfam" id="PF13560">
    <property type="entry name" value="HTH_31"/>
    <property type="match status" value="1"/>
</dbReference>
<dbReference type="Gene3D" id="1.10.260.40">
    <property type="entry name" value="lambda repressor-like DNA-binding domains"/>
    <property type="match status" value="1"/>
</dbReference>
<comment type="caution">
    <text evidence="2">The sequence shown here is derived from an EMBL/GenBank/DDBJ whole genome shotgun (WGS) entry which is preliminary data.</text>
</comment>
<protein>
    <submittedName>
        <fullName evidence="2">Helix-turn-helix transcriptional regulator</fullName>
    </submittedName>
</protein>
<proteinExistence type="predicted"/>
<evidence type="ECO:0000259" key="1">
    <source>
        <dbReference type="PROSITE" id="PS50943"/>
    </source>
</evidence>
<dbReference type="InterPro" id="IPR010982">
    <property type="entry name" value="Lambda_DNA-bd_dom_sf"/>
</dbReference>
<name>A0A939T678_9ACTN</name>
<dbReference type="AlphaFoldDB" id="A0A939T678"/>
<keyword evidence="3" id="KW-1185">Reference proteome</keyword>
<gene>
    <name evidence="2" type="ORF">J4573_25530</name>
</gene>
<reference evidence="2" key="1">
    <citation type="submission" date="2021-03" db="EMBL/GenBank/DDBJ databases">
        <authorList>
            <person name="Kanchanasin P."/>
            <person name="Saeng-In P."/>
            <person name="Phongsopitanun W."/>
            <person name="Yuki M."/>
            <person name="Kudo T."/>
            <person name="Ohkuma M."/>
            <person name="Tanasupawat S."/>
        </authorList>
    </citation>
    <scope>NUCLEOTIDE SEQUENCE</scope>
    <source>
        <strain evidence="2">GKU 128</strain>
    </source>
</reference>
<dbReference type="SMART" id="SM00530">
    <property type="entry name" value="HTH_XRE"/>
    <property type="match status" value="1"/>
</dbReference>
<accession>A0A939T678</accession>
<dbReference type="RefSeq" id="WP_208258351.1">
    <property type="nucleotide sequence ID" value="NZ_JAGEOJ010000010.1"/>
</dbReference>
<dbReference type="InterPro" id="IPR001387">
    <property type="entry name" value="Cro/C1-type_HTH"/>
</dbReference>
<dbReference type="GO" id="GO:0003677">
    <property type="term" value="F:DNA binding"/>
    <property type="evidence" value="ECO:0007669"/>
    <property type="project" value="InterPro"/>
</dbReference>
<evidence type="ECO:0000313" key="3">
    <source>
        <dbReference type="Proteomes" id="UP000669179"/>
    </source>
</evidence>
<organism evidence="2 3">
    <name type="scientific">Actinomadura barringtoniae</name>
    <dbReference type="NCBI Taxonomy" id="1427535"/>
    <lineage>
        <taxon>Bacteria</taxon>
        <taxon>Bacillati</taxon>
        <taxon>Actinomycetota</taxon>
        <taxon>Actinomycetes</taxon>
        <taxon>Streptosporangiales</taxon>
        <taxon>Thermomonosporaceae</taxon>
        <taxon>Actinomadura</taxon>
    </lineage>
</organism>
<dbReference type="EMBL" id="JAGEOJ010000010">
    <property type="protein sequence ID" value="MBO2450489.1"/>
    <property type="molecule type" value="Genomic_DNA"/>
</dbReference>
<dbReference type="PROSITE" id="PS50943">
    <property type="entry name" value="HTH_CROC1"/>
    <property type="match status" value="1"/>
</dbReference>
<feature type="domain" description="HTH cro/C1-type" evidence="1">
    <location>
        <begin position="11"/>
        <end position="66"/>
    </location>
</feature>